<dbReference type="InterPro" id="IPR050301">
    <property type="entry name" value="NTE"/>
</dbReference>
<comment type="caution">
    <text evidence="4">Lacks conserved residue(s) required for the propagation of feature annotation.</text>
</comment>
<sequence>METMAKKKSISLVLGSGGARGLAHIGIIKWLEENDYEIKAIAGCSMGALVGGIHAIGQLDEFETWVRGITKTDMLALMDVSFGMDGLIKGDRIINTLRNLVGEALIEDLPVEFTAVAANISKRKEVWFRQGPVFEAIKASISLPLIFKPYRLNGDDLIDGGILNPVPIAPTFSNQTEYTVAVNLCAPQVEGIEISSSKHREEPSGDRSIVSNAIRDFATTLTDKLTQSRVDIRAYEIVYKSFDAMQGTIARQKIAAYPPDCLLEIPANLCSMMEFDAAAPLIEFGYKKAARELPDKLCD</sequence>
<dbReference type="Proteomes" id="UP000011724">
    <property type="component" value="Chromosome"/>
</dbReference>
<dbReference type="PATRIC" id="fig|879567.3.peg.900"/>
<dbReference type="GO" id="GO:0016787">
    <property type="term" value="F:hydrolase activity"/>
    <property type="evidence" value="ECO:0007669"/>
    <property type="project" value="UniProtKB-UniRule"/>
</dbReference>
<organism evidence="6 7">
    <name type="scientific">Pseudodesulfovibrio piezophilus (strain DSM 21447 / JCM 15486 / C1TLV30)</name>
    <name type="common">Desulfovibrio piezophilus</name>
    <dbReference type="NCBI Taxonomy" id="1322246"/>
    <lineage>
        <taxon>Bacteria</taxon>
        <taxon>Pseudomonadati</taxon>
        <taxon>Thermodesulfobacteriota</taxon>
        <taxon>Desulfovibrionia</taxon>
        <taxon>Desulfovibrionales</taxon>
        <taxon>Desulfovibrionaceae</taxon>
    </lineage>
</organism>
<dbReference type="Gene3D" id="3.40.1090.10">
    <property type="entry name" value="Cytosolic phospholipase A2 catalytic domain"/>
    <property type="match status" value="2"/>
</dbReference>
<dbReference type="EMBL" id="FO203427">
    <property type="protein sequence ID" value="CCH48112.1"/>
    <property type="molecule type" value="Genomic_DNA"/>
</dbReference>
<keyword evidence="2 4" id="KW-0442">Lipid degradation</keyword>
<feature type="active site" description="Nucleophile" evidence="4">
    <location>
        <position position="45"/>
    </location>
</feature>
<feature type="short sequence motif" description="DGA/G" evidence="4">
    <location>
        <begin position="159"/>
        <end position="161"/>
    </location>
</feature>
<evidence type="ECO:0000313" key="7">
    <source>
        <dbReference type="Proteomes" id="UP000011724"/>
    </source>
</evidence>
<dbReference type="AlphaFoldDB" id="M1WR52"/>
<keyword evidence="1 4" id="KW-0378">Hydrolase</keyword>
<feature type="domain" description="PNPLA" evidence="5">
    <location>
        <begin position="12"/>
        <end position="172"/>
    </location>
</feature>
<dbReference type="InterPro" id="IPR002641">
    <property type="entry name" value="PNPLA_dom"/>
</dbReference>
<evidence type="ECO:0000256" key="3">
    <source>
        <dbReference type="ARBA" id="ARBA00023098"/>
    </source>
</evidence>
<keyword evidence="7" id="KW-1185">Reference proteome</keyword>
<gene>
    <name evidence="6" type="ordered locus">BN4_10875</name>
</gene>
<dbReference type="Pfam" id="PF01734">
    <property type="entry name" value="Patatin"/>
    <property type="match status" value="1"/>
</dbReference>
<dbReference type="PANTHER" id="PTHR14226">
    <property type="entry name" value="NEUROPATHY TARGET ESTERASE/SWISS CHEESE D.MELANOGASTER"/>
    <property type="match status" value="1"/>
</dbReference>
<feature type="short sequence motif" description="GXSXG" evidence="4">
    <location>
        <begin position="43"/>
        <end position="47"/>
    </location>
</feature>
<proteinExistence type="predicted"/>
<dbReference type="BioCyc" id="DPIE1322246:BN4_RS04480-MONOMER"/>
<dbReference type="GO" id="GO:0016042">
    <property type="term" value="P:lipid catabolic process"/>
    <property type="evidence" value="ECO:0007669"/>
    <property type="project" value="UniProtKB-UniRule"/>
</dbReference>
<dbReference type="PANTHER" id="PTHR14226:SF76">
    <property type="entry name" value="NTE FAMILY PROTEIN RSSA"/>
    <property type="match status" value="1"/>
</dbReference>
<dbReference type="eggNOG" id="COG1752">
    <property type="taxonomic scope" value="Bacteria"/>
</dbReference>
<dbReference type="KEGG" id="dpi:BN4_10875"/>
<keyword evidence="3 4" id="KW-0443">Lipid metabolism</keyword>
<protein>
    <submittedName>
        <fullName evidence="6">Patatin</fullName>
    </submittedName>
</protein>
<reference evidence="7" key="2">
    <citation type="journal article" date="2013" name="Stand. Genomic Sci.">
        <title>Complete genome sequence of Desulfocapsa sulfexigens, a marine deltaproteobacterium specialized in disproportionating inorganic sulfur compounds.</title>
        <authorList>
            <person name="Finster K.W."/>
            <person name="Kjeldsen K.U."/>
            <person name="Kube M."/>
            <person name="Reinhardt R."/>
            <person name="Mussmann M."/>
            <person name="Amann R."/>
            <person name="Schreiber L."/>
        </authorList>
    </citation>
    <scope>NUCLEOTIDE SEQUENCE [LARGE SCALE GENOMIC DNA]</scope>
    <source>
        <strain evidence="7">DSM 10523 / SB164P1</strain>
    </source>
</reference>
<name>M1WR52_PSEP2</name>
<reference evidence="6 7" key="1">
    <citation type="journal article" date="2013" name="PLoS ONE">
        <title>The first genomic and proteomic characterization of a deep-sea sulfate reducer: insights into the piezophilic lifestyle of Desulfovibrio piezophilus.</title>
        <authorList>
            <person name="Pradel N."/>
            <person name="Ji B."/>
            <person name="Gimenez G."/>
            <person name="Talla E."/>
            <person name="Lenoble P."/>
            <person name="Garel M."/>
            <person name="Tamburini C."/>
            <person name="Fourquet P."/>
            <person name="Lebrun R."/>
            <person name="Bertin P."/>
            <person name="Denis Y."/>
            <person name="Pophillat M."/>
            <person name="Barbe V."/>
            <person name="Ollivier B."/>
            <person name="Dolla A."/>
        </authorList>
    </citation>
    <scope>NUCLEOTIDE SEQUENCE [LARGE SCALE GENOMIC DNA]</scope>
    <source>
        <strain evidence="7">DSM 10523 / SB164P1</strain>
    </source>
</reference>
<dbReference type="PROSITE" id="PS51635">
    <property type="entry name" value="PNPLA"/>
    <property type="match status" value="1"/>
</dbReference>
<evidence type="ECO:0000256" key="4">
    <source>
        <dbReference type="PROSITE-ProRule" id="PRU01161"/>
    </source>
</evidence>
<feature type="active site" description="Proton acceptor" evidence="4">
    <location>
        <position position="159"/>
    </location>
</feature>
<evidence type="ECO:0000313" key="6">
    <source>
        <dbReference type="EMBL" id="CCH48112.1"/>
    </source>
</evidence>
<accession>M1WR52</accession>
<evidence type="ECO:0000256" key="1">
    <source>
        <dbReference type="ARBA" id="ARBA00022801"/>
    </source>
</evidence>
<dbReference type="HOGENOM" id="CLU_047251_2_1_7"/>
<evidence type="ECO:0000256" key="2">
    <source>
        <dbReference type="ARBA" id="ARBA00022963"/>
    </source>
</evidence>
<dbReference type="InterPro" id="IPR016035">
    <property type="entry name" value="Acyl_Trfase/lysoPLipase"/>
</dbReference>
<dbReference type="SUPFAM" id="SSF52151">
    <property type="entry name" value="FabD/lysophospholipase-like"/>
    <property type="match status" value="1"/>
</dbReference>
<dbReference type="STRING" id="1322246.BN4_10875"/>
<evidence type="ECO:0000259" key="5">
    <source>
        <dbReference type="PROSITE" id="PS51635"/>
    </source>
</evidence>